<sequence>MGLFNNIKGGLIKETGSAISGIIDKLVTTDKERLELQNEIMGVITNFASKMMDVQRDIVLAEVNGNKLQRSWRPIIMLAFGFIVIYEYFISKVFGFPPADLPTKFWDLLEIGLGGFVIGRSVEKIAGNLTSGGITINKKDK</sequence>
<dbReference type="AlphaFoldDB" id="A0A4Q1JPR5"/>
<evidence type="ECO:0000313" key="3">
    <source>
        <dbReference type="Proteomes" id="UP000289703"/>
    </source>
</evidence>
<feature type="transmembrane region" description="Helical" evidence="1">
    <location>
        <begin position="75"/>
        <end position="96"/>
    </location>
</feature>
<keyword evidence="1" id="KW-0472">Membrane</keyword>
<dbReference type="Pfam" id="PF11351">
    <property type="entry name" value="GTA_holin_3TM"/>
    <property type="match status" value="1"/>
</dbReference>
<reference evidence="2 3" key="1">
    <citation type="submission" date="2019-01" db="EMBL/GenBank/DDBJ databases">
        <title>Ancylomarina salipaludis sp. nov., isolated from a salt marsh.</title>
        <authorList>
            <person name="Yoon J.-H."/>
        </authorList>
    </citation>
    <scope>NUCLEOTIDE SEQUENCE [LARGE SCALE GENOMIC DNA]</scope>
    <source>
        <strain evidence="2 3">SHSM-M15</strain>
    </source>
</reference>
<accession>A0A4Q1JPR5</accession>
<dbReference type="InterPro" id="IPR021497">
    <property type="entry name" value="GTA_holin_3TM"/>
</dbReference>
<keyword evidence="1" id="KW-1133">Transmembrane helix</keyword>
<proteinExistence type="predicted"/>
<organism evidence="2 3">
    <name type="scientific">Ancylomarina salipaludis</name>
    <dbReference type="NCBI Taxonomy" id="2501299"/>
    <lineage>
        <taxon>Bacteria</taxon>
        <taxon>Pseudomonadati</taxon>
        <taxon>Bacteroidota</taxon>
        <taxon>Bacteroidia</taxon>
        <taxon>Marinilabiliales</taxon>
        <taxon>Marinifilaceae</taxon>
        <taxon>Ancylomarina</taxon>
    </lineage>
</organism>
<keyword evidence="3" id="KW-1185">Reference proteome</keyword>
<dbReference type="EMBL" id="SAXA01000002">
    <property type="protein sequence ID" value="RXQ96842.1"/>
    <property type="molecule type" value="Genomic_DNA"/>
</dbReference>
<evidence type="ECO:0000313" key="2">
    <source>
        <dbReference type="EMBL" id="RXQ96842.1"/>
    </source>
</evidence>
<evidence type="ECO:0008006" key="4">
    <source>
        <dbReference type="Google" id="ProtNLM"/>
    </source>
</evidence>
<protein>
    <recommendedName>
        <fullName evidence="4">Holin</fullName>
    </recommendedName>
</protein>
<evidence type="ECO:0000256" key="1">
    <source>
        <dbReference type="SAM" id="Phobius"/>
    </source>
</evidence>
<dbReference type="OrthoDB" id="1122659at2"/>
<comment type="caution">
    <text evidence="2">The sequence shown here is derived from an EMBL/GenBank/DDBJ whole genome shotgun (WGS) entry which is preliminary data.</text>
</comment>
<keyword evidence="1" id="KW-0812">Transmembrane</keyword>
<name>A0A4Q1JPR5_9BACT</name>
<dbReference type="Proteomes" id="UP000289703">
    <property type="component" value="Unassembled WGS sequence"/>
</dbReference>
<dbReference type="RefSeq" id="WP_129253250.1">
    <property type="nucleotide sequence ID" value="NZ_SAXA01000002.1"/>
</dbReference>
<gene>
    <name evidence="2" type="ORF">EO244_04220</name>
</gene>